<comment type="similarity">
    <text evidence="5">Belongs to the methyl-accepting chemotaxis (MCP) protein family.</text>
</comment>
<dbReference type="Proteomes" id="UP000605259">
    <property type="component" value="Unassembled WGS sequence"/>
</dbReference>
<accession>A0A917AW68</accession>
<dbReference type="Pfam" id="PF00015">
    <property type="entry name" value="MCPsignal"/>
    <property type="match status" value="1"/>
</dbReference>
<evidence type="ECO:0000256" key="3">
    <source>
        <dbReference type="ARBA" id="ARBA00023136"/>
    </source>
</evidence>
<feature type="transmembrane region" description="Helical" evidence="7">
    <location>
        <begin position="187"/>
        <end position="207"/>
    </location>
</feature>
<dbReference type="InterPro" id="IPR004090">
    <property type="entry name" value="Chemotax_Me-accpt_rcpt"/>
</dbReference>
<dbReference type="PANTHER" id="PTHR32089">
    <property type="entry name" value="METHYL-ACCEPTING CHEMOTAXIS PROTEIN MCPB"/>
    <property type="match status" value="1"/>
</dbReference>
<keyword evidence="2" id="KW-1003">Cell membrane</keyword>
<comment type="caution">
    <text evidence="10">The sequence shown here is derived from an EMBL/GenBank/DDBJ whole genome shotgun (WGS) entry which is preliminary data.</text>
</comment>
<evidence type="ECO:0000256" key="6">
    <source>
        <dbReference type="PROSITE-ProRule" id="PRU00284"/>
    </source>
</evidence>
<gene>
    <name evidence="10" type="ORF">GCM10007140_34940</name>
</gene>
<dbReference type="GO" id="GO:0007165">
    <property type="term" value="P:signal transduction"/>
    <property type="evidence" value="ECO:0007669"/>
    <property type="project" value="UniProtKB-KW"/>
</dbReference>
<dbReference type="GO" id="GO:0005886">
    <property type="term" value="C:plasma membrane"/>
    <property type="evidence" value="ECO:0007669"/>
    <property type="project" value="UniProtKB-SubCell"/>
</dbReference>
<dbReference type="InterPro" id="IPR004089">
    <property type="entry name" value="MCPsignal_dom"/>
</dbReference>
<evidence type="ECO:0000313" key="11">
    <source>
        <dbReference type="Proteomes" id="UP000605259"/>
    </source>
</evidence>
<dbReference type="SUPFAM" id="SSF58104">
    <property type="entry name" value="Methyl-accepting chemotaxis protein (MCP) signaling domain"/>
    <property type="match status" value="1"/>
</dbReference>
<evidence type="ECO:0000256" key="2">
    <source>
        <dbReference type="ARBA" id="ARBA00022475"/>
    </source>
</evidence>
<name>A0A917AW68_9BACI</name>
<dbReference type="InterPro" id="IPR003660">
    <property type="entry name" value="HAMP_dom"/>
</dbReference>
<feature type="domain" description="Methyl-accepting transducer" evidence="8">
    <location>
        <begin position="280"/>
        <end position="530"/>
    </location>
</feature>
<dbReference type="InterPro" id="IPR024478">
    <property type="entry name" value="HlyB_4HB_MCP"/>
</dbReference>
<comment type="subcellular location">
    <subcellularLocation>
        <location evidence="1">Cell membrane</location>
    </subcellularLocation>
</comment>
<proteinExistence type="inferred from homology"/>
<dbReference type="PANTHER" id="PTHR32089:SF112">
    <property type="entry name" value="LYSOZYME-LIKE PROTEIN-RELATED"/>
    <property type="match status" value="1"/>
</dbReference>
<evidence type="ECO:0000313" key="10">
    <source>
        <dbReference type="EMBL" id="GGE82301.1"/>
    </source>
</evidence>
<dbReference type="SMART" id="SM00304">
    <property type="entry name" value="HAMP"/>
    <property type="match status" value="1"/>
</dbReference>
<dbReference type="RefSeq" id="WP_188389787.1">
    <property type="nucleotide sequence ID" value="NZ_BMFK01000005.1"/>
</dbReference>
<keyword evidence="4 6" id="KW-0807">Transducer</keyword>
<dbReference type="PROSITE" id="PS50111">
    <property type="entry name" value="CHEMOTAXIS_TRANSDUC_2"/>
    <property type="match status" value="1"/>
</dbReference>
<keyword evidence="7" id="KW-1133">Transmembrane helix</keyword>
<dbReference type="Gene3D" id="1.10.287.950">
    <property type="entry name" value="Methyl-accepting chemotaxis protein"/>
    <property type="match status" value="1"/>
</dbReference>
<evidence type="ECO:0000256" key="1">
    <source>
        <dbReference type="ARBA" id="ARBA00004236"/>
    </source>
</evidence>
<dbReference type="PROSITE" id="PS50885">
    <property type="entry name" value="HAMP"/>
    <property type="match status" value="1"/>
</dbReference>
<reference evidence="10" key="1">
    <citation type="journal article" date="2014" name="Int. J. Syst. Evol. Microbiol.">
        <title>Complete genome sequence of Corynebacterium casei LMG S-19264T (=DSM 44701T), isolated from a smear-ripened cheese.</title>
        <authorList>
            <consortium name="US DOE Joint Genome Institute (JGI-PGF)"/>
            <person name="Walter F."/>
            <person name="Albersmeier A."/>
            <person name="Kalinowski J."/>
            <person name="Ruckert C."/>
        </authorList>
    </citation>
    <scope>NUCLEOTIDE SEQUENCE</scope>
    <source>
        <strain evidence="10">CGMCC 1.12698</strain>
    </source>
</reference>
<dbReference type="GO" id="GO:0004888">
    <property type="term" value="F:transmembrane signaling receptor activity"/>
    <property type="evidence" value="ECO:0007669"/>
    <property type="project" value="InterPro"/>
</dbReference>
<evidence type="ECO:0000256" key="4">
    <source>
        <dbReference type="ARBA" id="ARBA00023224"/>
    </source>
</evidence>
<dbReference type="AlphaFoldDB" id="A0A917AW68"/>
<dbReference type="GO" id="GO:0006935">
    <property type="term" value="P:chemotaxis"/>
    <property type="evidence" value="ECO:0007669"/>
    <property type="project" value="InterPro"/>
</dbReference>
<dbReference type="Pfam" id="PF12729">
    <property type="entry name" value="4HB_MCP_1"/>
    <property type="match status" value="1"/>
</dbReference>
<dbReference type="Gene3D" id="6.10.340.10">
    <property type="match status" value="1"/>
</dbReference>
<protein>
    <submittedName>
        <fullName evidence="10">Methyl-accepting chemotaxis protein</fullName>
    </submittedName>
</protein>
<evidence type="ECO:0000259" key="9">
    <source>
        <dbReference type="PROSITE" id="PS50885"/>
    </source>
</evidence>
<keyword evidence="7" id="KW-0812">Transmembrane</keyword>
<evidence type="ECO:0000256" key="7">
    <source>
        <dbReference type="SAM" id="Phobius"/>
    </source>
</evidence>
<dbReference type="EMBL" id="BMFK01000005">
    <property type="protein sequence ID" value="GGE82301.1"/>
    <property type="molecule type" value="Genomic_DNA"/>
</dbReference>
<keyword evidence="11" id="KW-1185">Reference proteome</keyword>
<evidence type="ECO:0000259" key="8">
    <source>
        <dbReference type="PROSITE" id="PS50111"/>
    </source>
</evidence>
<dbReference type="SMART" id="SM00283">
    <property type="entry name" value="MA"/>
    <property type="match status" value="1"/>
</dbReference>
<dbReference type="PRINTS" id="PR00260">
    <property type="entry name" value="CHEMTRNSDUCR"/>
</dbReference>
<reference evidence="10" key="2">
    <citation type="submission" date="2020-09" db="EMBL/GenBank/DDBJ databases">
        <authorList>
            <person name="Sun Q."/>
            <person name="Zhou Y."/>
        </authorList>
    </citation>
    <scope>NUCLEOTIDE SEQUENCE</scope>
    <source>
        <strain evidence="10">CGMCC 1.12698</strain>
    </source>
</reference>
<sequence length="566" mass="63818">MFKRIKQLKVATKMRVIVILAFFSIASLGFLGYSSMKKLNENTTAMYEKQTLPLVETISLRAMFLNMRLVAQEGFLGYSTETNEKMNYYIERLDMHMSNFRKYDIREEDKKMMDELEDLKEKYEANWEKSRPFLLENEPVPAELKEEITELGDLAEEKVRILRTEKVEEAKVLAADSEDIYKSNIRIFVIISVVCLIIIALLAIIIIRHLQRTSKEMITTLDEVASGDFSIQIENDEKVTEFGQMKHSLQEAIEKIAVMVALIQEKSMFVHQSSNQLEVISTEMSNSCENVSSSIQDIAEGTAAQAEDSIAMTDVLYAFNEKLEEMIQAMKEIDQNTKNIHTLANSSNHDMQQVVMSVEGVDVAFHEVIQLTNNVGSTLQQVNDITNVINTIADQTNLLALNAAIESARAGEAGKGFAVVANEVRKLAEQSRVSSKHITDLITKVLVEANDMIENTKQMKQELDKQKKDIHVAIGSFHRIREEVEAIHPKIESMTVASQFIHHQKNSILEKVEESAAIAEETSASAEEIAAASEEMFASSEQVSATAATLSHMTTEMLEEVKKFRI</sequence>
<organism evidence="10 11">
    <name type="scientific">Priestia taiwanensis</name>
    <dbReference type="NCBI Taxonomy" id="1347902"/>
    <lineage>
        <taxon>Bacteria</taxon>
        <taxon>Bacillati</taxon>
        <taxon>Bacillota</taxon>
        <taxon>Bacilli</taxon>
        <taxon>Bacillales</taxon>
        <taxon>Bacillaceae</taxon>
        <taxon>Priestia</taxon>
    </lineage>
</organism>
<evidence type="ECO:0000256" key="5">
    <source>
        <dbReference type="ARBA" id="ARBA00029447"/>
    </source>
</evidence>
<keyword evidence="3 7" id="KW-0472">Membrane</keyword>
<feature type="domain" description="HAMP" evidence="9">
    <location>
        <begin position="208"/>
        <end position="261"/>
    </location>
</feature>